<feature type="domain" description="Redoxin" evidence="1">
    <location>
        <begin position="32"/>
        <end position="104"/>
    </location>
</feature>
<protein>
    <recommendedName>
        <fullName evidence="1">Redoxin domain-containing protein</fullName>
    </recommendedName>
</protein>
<reference evidence="2" key="1">
    <citation type="submission" date="2018-05" db="EMBL/GenBank/DDBJ databases">
        <authorList>
            <person name="Lanie J.A."/>
            <person name="Ng W.-L."/>
            <person name="Kazmierczak K.M."/>
            <person name="Andrzejewski T.M."/>
            <person name="Davidsen T.M."/>
            <person name="Wayne K.J."/>
            <person name="Tettelin H."/>
            <person name="Glass J.I."/>
            <person name="Rusch D."/>
            <person name="Podicherti R."/>
            <person name="Tsui H.-C.T."/>
            <person name="Winkler M.E."/>
        </authorList>
    </citation>
    <scope>NUCLEOTIDE SEQUENCE</scope>
</reference>
<evidence type="ECO:0000259" key="1">
    <source>
        <dbReference type="Pfam" id="PF08534"/>
    </source>
</evidence>
<dbReference type="PANTHER" id="PTHR43640">
    <property type="entry name" value="OS07G0260300 PROTEIN"/>
    <property type="match status" value="1"/>
</dbReference>
<dbReference type="InterPro" id="IPR047262">
    <property type="entry name" value="PRX-like1"/>
</dbReference>
<evidence type="ECO:0000313" key="2">
    <source>
        <dbReference type="EMBL" id="SVD52535.1"/>
    </source>
</evidence>
<dbReference type="AlphaFoldDB" id="A0A382W2M3"/>
<gene>
    <name evidence="2" type="ORF">METZ01_LOCUS405389</name>
</gene>
<sequence>MKKLIFTATLLLCFGIQAKELDLGSVLPLEDVKMMDITGKEVSLGEAKGENGLLVIFSCNTCPWVIKWEDRYVELAKKYQSEGVGMIALNSNETTFESSDSMDKMKKHAKEN</sequence>
<dbReference type="PANTHER" id="PTHR43640:SF1">
    <property type="entry name" value="THIOREDOXIN-DEPENDENT PEROXIREDOXIN"/>
    <property type="match status" value="1"/>
</dbReference>
<accession>A0A382W2M3</accession>
<dbReference type="Gene3D" id="3.40.30.10">
    <property type="entry name" value="Glutaredoxin"/>
    <property type="match status" value="1"/>
</dbReference>
<dbReference type="EMBL" id="UINC01156233">
    <property type="protein sequence ID" value="SVD52535.1"/>
    <property type="molecule type" value="Genomic_DNA"/>
</dbReference>
<proteinExistence type="predicted"/>
<dbReference type="InterPro" id="IPR013740">
    <property type="entry name" value="Redoxin"/>
</dbReference>
<dbReference type="SUPFAM" id="SSF52833">
    <property type="entry name" value="Thioredoxin-like"/>
    <property type="match status" value="1"/>
</dbReference>
<dbReference type="InterPro" id="IPR036249">
    <property type="entry name" value="Thioredoxin-like_sf"/>
</dbReference>
<name>A0A382W2M3_9ZZZZ</name>
<feature type="non-terminal residue" evidence="2">
    <location>
        <position position="112"/>
    </location>
</feature>
<dbReference type="GO" id="GO:0016491">
    <property type="term" value="F:oxidoreductase activity"/>
    <property type="evidence" value="ECO:0007669"/>
    <property type="project" value="InterPro"/>
</dbReference>
<dbReference type="Pfam" id="PF08534">
    <property type="entry name" value="Redoxin"/>
    <property type="match status" value="1"/>
</dbReference>
<organism evidence="2">
    <name type="scientific">marine metagenome</name>
    <dbReference type="NCBI Taxonomy" id="408172"/>
    <lineage>
        <taxon>unclassified sequences</taxon>
        <taxon>metagenomes</taxon>
        <taxon>ecological metagenomes</taxon>
    </lineage>
</organism>